<proteinExistence type="predicted"/>
<protein>
    <submittedName>
        <fullName evidence="1">Uncharacterized protein</fullName>
    </submittedName>
</protein>
<name>I4EML5_9BACT</name>
<comment type="caution">
    <text evidence="1">The sequence shown here is derived from an EMBL/GenBank/DDBJ whole genome shotgun (WGS) entry which is preliminary data.</text>
</comment>
<sequence length="78" mass="9100">MARRQSEWEATERLRQRRYHYDLTRWGEWRAQQDRLHGLLPRALDVIKETLSCGGQEALKVAMELVRLSGVSGPVIKP</sequence>
<evidence type="ECO:0000313" key="2">
    <source>
        <dbReference type="Proteomes" id="UP000004221"/>
    </source>
</evidence>
<dbReference type="AlphaFoldDB" id="I4EML5"/>
<dbReference type="EMBL" id="CAGS01000578">
    <property type="protein sequence ID" value="CCF85928.1"/>
    <property type="molecule type" value="Genomic_DNA"/>
</dbReference>
<reference evidence="1 2" key="1">
    <citation type="journal article" date="2012" name="ISME J.">
        <title>Nitrification expanded: discovery, physiology and genomics of a nitrite-oxidizing bacterium from the phylum Chloroflexi.</title>
        <authorList>
            <person name="Sorokin D.Y."/>
            <person name="Lucker S."/>
            <person name="Vejmelkova D."/>
            <person name="Kostrikina N.A."/>
            <person name="Kleerebezem R."/>
            <person name="Rijpstra W.I."/>
            <person name="Damste J.S."/>
            <person name="Le Paslier D."/>
            <person name="Muyzer G."/>
            <person name="Wagner M."/>
            <person name="van Loosdrecht M.C."/>
            <person name="Daims H."/>
        </authorList>
    </citation>
    <scope>NUCLEOTIDE SEQUENCE [LARGE SCALE GENOMIC DNA]</scope>
    <source>
        <strain evidence="2">none</strain>
    </source>
</reference>
<evidence type="ECO:0000313" key="1">
    <source>
        <dbReference type="EMBL" id="CCF85928.1"/>
    </source>
</evidence>
<dbReference type="Proteomes" id="UP000004221">
    <property type="component" value="Unassembled WGS sequence"/>
</dbReference>
<gene>
    <name evidence="1" type="ORF">NITHO_6190002</name>
</gene>
<organism evidence="1 2">
    <name type="scientific">Nitrolancea hollandica Lb</name>
    <dbReference type="NCBI Taxonomy" id="1129897"/>
    <lineage>
        <taxon>Bacteria</taxon>
        <taxon>Pseudomonadati</taxon>
        <taxon>Thermomicrobiota</taxon>
        <taxon>Thermomicrobia</taxon>
        <taxon>Sphaerobacterales</taxon>
        <taxon>Sphaerobacterineae</taxon>
        <taxon>Sphaerobacteraceae</taxon>
        <taxon>Nitrolancea</taxon>
    </lineage>
</organism>
<keyword evidence="2" id="KW-1185">Reference proteome</keyword>
<accession>I4EML5</accession>